<evidence type="ECO:0000313" key="2">
    <source>
        <dbReference type="Proteomes" id="UP000828572"/>
    </source>
</evidence>
<dbReference type="GeneID" id="300969353"/>
<dbReference type="RefSeq" id="YP_011992799.1">
    <property type="nucleotide sequence ID" value="NC_105117.1"/>
</dbReference>
<proteinExistence type="predicted"/>
<dbReference type="Proteomes" id="UP000828572">
    <property type="component" value="Segment"/>
</dbReference>
<evidence type="ECO:0000313" key="1">
    <source>
        <dbReference type="EMBL" id="QXV85341.1"/>
    </source>
</evidence>
<gene>
    <name evidence="1" type="ORF">bas30_0114</name>
</gene>
<protein>
    <submittedName>
        <fullName evidence="1">Uncharacterized protein</fullName>
    </submittedName>
</protein>
<organism evidence="1 2">
    <name type="scientific">Escherichia phage TrudiRoth</name>
    <dbReference type="NCBI Taxonomy" id="2851994"/>
    <lineage>
        <taxon>Viruses</taxon>
        <taxon>Duplodnaviria</taxon>
        <taxon>Heunggongvirae</taxon>
        <taxon>Uroviricota</taxon>
        <taxon>Caudoviricetes</taxon>
        <taxon>Demerecviridae</taxon>
        <taxon>Markadamsvirinae</taxon>
        <taxon>Epseptimavirus</taxon>
        <taxon>Epseptimavirus trudiroth</taxon>
    </lineage>
</organism>
<keyword evidence="2" id="KW-1185">Reference proteome</keyword>
<name>A0AAE7W100_9CAUD</name>
<sequence length="56" mass="6432">MDTSLEAQRKRRSVSKRKFTYYVGSDRSAGLFWHLREVSQTSLSAVGLVASRWPTQ</sequence>
<accession>A0AAE7W100</accession>
<dbReference type="EMBL" id="MZ501109">
    <property type="protein sequence ID" value="QXV85341.1"/>
    <property type="molecule type" value="Genomic_DNA"/>
</dbReference>
<reference evidence="2" key="1">
    <citation type="journal article" date="2021" name="PLoS Biol.">
        <title>Systematic exploration of Escherichia coli phage-host interactions with the BASEL phage collection.</title>
        <authorList>
            <person name="Maffei E."/>
            <person name="Shaidullina A."/>
            <person name="Burkolter M."/>
            <person name="Heyer Y."/>
            <person name="Estermann F."/>
            <person name="Druelle V."/>
            <person name="Sauer P."/>
            <person name="Willi L."/>
            <person name="Michaelis S."/>
            <person name="Hilbi H."/>
            <person name="Thaler D.S."/>
            <person name="Harms A."/>
        </authorList>
    </citation>
    <scope>NUCLEOTIDE SEQUENCE [LARGE SCALE GENOMIC DNA]</scope>
    <source>
        <strain evidence="2">Bas30</strain>
    </source>
</reference>